<evidence type="ECO:0000313" key="7">
    <source>
        <dbReference type="EMBL" id="OHT04060.1"/>
    </source>
</evidence>
<evidence type="ECO:0000256" key="5">
    <source>
        <dbReference type="SAM" id="MobiDB-lite"/>
    </source>
</evidence>
<feature type="compositionally biased region" description="Basic and acidic residues" evidence="5">
    <location>
        <begin position="461"/>
        <end position="470"/>
    </location>
</feature>
<dbReference type="RefSeq" id="XP_068357196.1">
    <property type="nucleotide sequence ID" value="XM_068506213.1"/>
</dbReference>
<evidence type="ECO:0000256" key="4">
    <source>
        <dbReference type="RuleBase" id="RU003465"/>
    </source>
</evidence>
<feature type="compositionally biased region" description="Polar residues" evidence="5">
    <location>
        <begin position="448"/>
        <end position="459"/>
    </location>
</feature>
<dbReference type="Pfam" id="PF00481">
    <property type="entry name" value="PP2C"/>
    <property type="match status" value="1"/>
</dbReference>
<keyword evidence="2 4" id="KW-0378">Hydrolase</keyword>
<dbReference type="PANTHER" id="PTHR47992">
    <property type="entry name" value="PROTEIN PHOSPHATASE"/>
    <property type="match status" value="1"/>
</dbReference>
<dbReference type="GeneID" id="94840917"/>
<dbReference type="Gene3D" id="3.60.40.10">
    <property type="entry name" value="PPM-type phosphatase domain"/>
    <property type="match status" value="1"/>
</dbReference>
<comment type="similarity">
    <text evidence="4">Belongs to the PP2C family.</text>
</comment>
<evidence type="ECO:0000256" key="3">
    <source>
        <dbReference type="ARBA" id="ARBA00022912"/>
    </source>
</evidence>
<organism evidence="7 8">
    <name type="scientific">Tritrichomonas foetus</name>
    <dbReference type="NCBI Taxonomy" id="1144522"/>
    <lineage>
        <taxon>Eukaryota</taxon>
        <taxon>Metamonada</taxon>
        <taxon>Parabasalia</taxon>
        <taxon>Tritrichomonadida</taxon>
        <taxon>Tritrichomonadidae</taxon>
        <taxon>Tritrichomonas</taxon>
    </lineage>
</organism>
<feature type="region of interest" description="Disordered" evidence="5">
    <location>
        <begin position="442"/>
        <end position="523"/>
    </location>
</feature>
<dbReference type="InterPro" id="IPR000222">
    <property type="entry name" value="PP2C_BS"/>
</dbReference>
<dbReference type="InterPro" id="IPR001932">
    <property type="entry name" value="PPM-type_phosphatase-like_dom"/>
</dbReference>
<dbReference type="CDD" id="cd00143">
    <property type="entry name" value="PP2Cc"/>
    <property type="match status" value="1"/>
</dbReference>
<dbReference type="SUPFAM" id="SSF81606">
    <property type="entry name" value="PP2C-like"/>
    <property type="match status" value="1"/>
</dbReference>
<dbReference type="PROSITE" id="PS51746">
    <property type="entry name" value="PPM_2"/>
    <property type="match status" value="1"/>
</dbReference>
<evidence type="ECO:0000256" key="2">
    <source>
        <dbReference type="ARBA" id="ARBA00022801"/>
    </source>
</evidence>
<dbReference type="FunFam" id="3.60.40.10:FF:000035">
    <property type="entry name" value="Leucine rich repeat protein phosphatase 2c domain containing protein"/>
    <property type="match status" value="1"/>
</dbReference>
<dbReference type="OrthoDB" id="10264738at2759"/>
<dbReference type="EMBL" id="MLAK01000806">
    <property type="protein sequence ID" value="OHT04060.1"/>
    <property type="molecule type" value="Genomic_DNA"/>
</dbReference>
<dbReference type="VEuPathDB" id="TrichDB:TRFO_28498"/>
<reference evidence="7" key="1">
    <citation type="submission" date="2016-10" db="EMBL/GenBank/DDBJ databases">
        <authorList>
            <person name="Benchimol M."/>
            <person name="Almeida L.G."/>
            <person name="Vasconcelos A.T."/>
            <person name="Perreira-Neves A."/>
            <person name="Rosa I.A."/>
            <person name="Tasca T."/>
            <person name="Bogo M.R."/>
            <person name="de Souza W."/>
        </authorList>
    </citation>
    <scope>NUCLEOTIDE SEQUENCE [LARGE SCALE GENOMIC DNA]</scope>
    <source>
        <strain evidence="7">K</strain>
    </source>
</reference>
<dbReference type="GO" id="GO:0046872">
    <property type="term" value="F:metal ion binding"/>
    <property type="evidence" value="ECO:0007669"/>
    <property type="project" value="UniProtKB-KW"/>
</dbReference>
<feature type="compositionally biased region" description="Polar residues" evidence="5">
    <location>
        <begin position="471"/>
        <end position="498"/>
    </location>
</feature>
<keyword evidence="1" id="KW-0479">Metal-binding</keyword>
<feature type="region of interest" description="Disordered" evidence="5">
    <location>
        <begin position="302"/>
        <end position="324"/>
    </location>
</feature>
<dbReference type="GO" id="GO:0004722">
    <property type="term" value="F:protein serine/threonine phosphatase activity"/>
    <property type="evidence" value="ECO:0007669"/>
    <property type="project" value="InterPro"/>
</dbReference>
<dbReference type="InterPro" id="IPR015655">
    <property type="entry name" value="PP2C"/>
</dbReference>
<evidence type="ECO:0000256" key="1">
    <source>
        <dbReference type="ARBA" id="ARBA00022723"/>
    </source>
</evidence>
<dbReference type="SMART" id="SM00332">
    <property type="entry name" value="PP2Cc"/>
    <property type="match status" value="1"/>
</dbReference>
<evidence type="ECO:0000313" key="8">
    <source>
        <dbReference type="Proteomes" id="UP000179807"/>
    </source>
</evidence>
<dbReference type="Proteomes" id="UP000179807">
    <property type="component" value="Unassembled WGS sequence"/>
</dbReference>
<dbReference type="AlphaFoldDB" id="A0A1J4K2T7"/>
<evidence type="ECO:0000259" key="6">
    <source>
        <dbReference type="PROSITE" id="PS51746"/>
    </source>
</evidence>
<keyword evidence="3 4" id="KW-0904">Protein phosphatase</keyword>
<comment type="caution">
    <text evidence="7">The sequence shown here is derived from an EMBL/GenBank/DDBJ whole genome shotgun (WGS) entry which is preliminary data.</text>
</comment>
<sequence length="523" mass="58922">MYIRSSRGNARVPLITPSTPTRTIKKVSTPARPGTMRCSRSVQKNFYLSGKQQFPGGHADAIGRRPTMEDACVCVGEFAGPKTQFYAVYDGHGGKEAANYCAEKLHQMIATSMQNNYVRGEPLQPLIKKSILEINQNVLSRFEYAGTTAAIAIIIDNTIYTANVGDSRVVLINNGKAKRLSVDHKATAPKERRLVVKRGGSIFQGRVNGILMLSRAIGDAPVARFISADPYMTETTLEEGMKLILACDGVWDVMSDQNAADIFLHSSEPVDAARAIKTEALKRGSTDNVSVICVDLKYKSEEEQLSQRNQRPRLRNHEDQSHNNVYDNLHLNNRIYQNTQDVQQFSQNVQQTNQNLPKIDHNFQNNSQKAVLNPHQITLKPNQFQSLSQTSNNNNDCEESQEINTEINSQINAEINDEVTGKLNEDEKMQQNLQTLEKMQLEHESQQREQQNQYRNGQASERFRVREPDSKSLSLTITPQTRTSSRTAKSPKTTNFRTQRFEIMPPKEPKKTPSLSLTITPMK</sequence>
<feature type="compositionally biased region" description="Polar residues" evidence="5">
    <location>
        <begin position="513"/>
        <end position="523"/>
    </location>
</feature>
<protein>
    <recommendedName>
        <fullName evidence="6">PPM-type phosphatase domain-containing protein</fullName>
    </recommendedName>
</protein>
<gene>
    <name evidence="7" type="ORF">TRFO_28498</name>
</gene>
<name>A0A1J4K2T7_9EUKA</name>
<dbReference type="SMART" id="SM00331">
    <property type="entry name" value="PP2C_SIG"/>
    <property type="match status" value="1"/>
</dbReference>
<keyword evidence="8" id="KW-1185">Reference proteome</keyword>
<feature type="domain" description="PPM-type phosphatase" evidence="6">
    <location>
        <begin position="55"/>
        <end position="296"/>
    </location>
</feature>
<proteinExistence type="inferred from homology"/>
<accession>A0A1J4K2T7</accession>
<dbReference type="PROSITE" id="PS01032">
    <property type="entry name" value="PPM_1"/>
    <property type="match status" value="1"/>
</dbReference>
<dbReference type="InterPro" id="IPR036457">
    <property type="entry name" value="PPM-type-like_dom_sf"/>
</dbReference>